<evidence type="ECO:0000256" key="4">
    <source>
        <dbReference type="ARBA" id="ARBA00012030"/>
    </source>
</evidence>
<evidence type="ECO:0000256" key="3">
    <source>
        <dbReference type="ARBA" id="ARBA00008184"/>
    </source>
</evidence>
<keyword evidence="6" id="KW-0378">Hydrolase</keyword>
<sequence length="239" mass="28006">MKNSLLPADVHHSWSDFLTCERIRMINDIAEKIGEDVNPDFENILRFLRVNLDKVKIVILGQDPYPEKGTATGRAFEVGGLKSWDQPFRQVSLKNIIRLIYKSYNGITEYECIPPFNEIKKEIKKGKFRILPPDRLFESWEEQGVLLLNTSFSCIPNCPESHAPLWKDFTCQLIDYISEKHELYWFLWGKRALSLKPVINRGIFFLSRHPMLCSRKYEDDFLKSCCFAETMHIVNWLGI</sequence>
<evidence type="ECO:0000256" key="2">
    <source>
        <dbReference type="ARBA" id="ARBA00002631"/>
    </source>
</evidence>
<accession>A0A1B1YMC5</accession>
<name>A0A1B1YMC5_THEST</name>
<evidence type="ECO:0000256" key="7">
    <source>
        <dbReference type="ARBA" id="ARBA00023204"/>
    </source>
</evidence>
<dbReference type="InterPro" id="IPR002043">
    <property type="entry name" value="UDG_fam1"/>
</dbReference>
<organism evidence="10 11">
    <name type="scientific">Thermoclostridium stercorarium subsp. leptospartum DSM 9219</name>
    <dbReference type="NCBI Taxonomy" id="1346611"/>
    <lineage>
        <taxon>Bacteria</taxon>
        <taxon>Bacillati</taxon>
        <taxon>Bacillota</taxon>
        <taxon>Clostridia</taxon>
        <taxon>Eubacteriales</taxon>
        <taxon>Oscillospiraceae</taxon>
        <taxon>Thermoclostridium</taxon>
    </lineage>
</organism>
<dbReference type="PANTHER" id="PTHR11264">
    <property type="entry name" value="URACIL-DNA GLYCOSYLASE"/>
    <property type="match status" value="1"/>
</dbReference>
<evidence type="ECO:0000259" key="9">
    <source>
        <dbReference type="Pfam" id="PF03167"/>
    </source>
</evidence>
<dbReference type="InterPro" id="IPR018085">
    <property type="entry name" value="Ura-DNA_Glyclase_AS"/>
</dbReference>
<comment type="catalytic activity">
    <reaction evidence="1">
        <text>Hydrolyzes single-stranded DNA or mismatched double-stranded DNA and polynucleotides, releasing free uracil.</text>
        <dbReference type="EC" id="3.2.2.27"/>
    </reaction>
</comment>
<dbReference type="RefSeq" id="WP_015359689.1">
    <property type="nucleotide sequence ID" value="NZ_CP014673.1"/>
</dbReference>
<evidence type="ECO:0000313" key="10">
    <source>
        <dbReference type="EMBL" id="ANX01937.1"/>
    </source>
</evidence>
<dbReference type="PROSITE" id="PS00130">
    <property type="entry name" value="U_DNA_GLYCOSYLASE"/>
    <property type="match status" value="1"/>
</dbReference>
<dbReference type="AlphaFoldDB" id="A0A1B1YMC5"/>
<dbReference type="SUPFAM" id="SSF52141">
    <property type="entry name" value="Uracil-DNA glycosylase-like"/>
    <property type="match status" value="1"/>
</dbReference>
<dbReference type="EC" id="3.2.2.27" evidence="4"/>
<dbReference type="InterPro" id="IPR036895">
    <property type="entry name" value="Uracil-DNA_glycosylase-like_sf"/>
</dbReference>
<protein>
    <recommendedName>
        <fullName evidence="4">uracil-DNA glycosylase</fullName>
        <ecNumber evidence="4">3.2.2.27</ecNumber>
    </recommendedName>
</protein>
<evidence type="ECO:0000256" key="8">
    <source>
        <dbReference type="PROSITE-ProRule" id="PRU10072"/>
    </source>
</evidence>
<dbReference type="InterPro" id="IPR005122">
    <property type="entry name" value="Uracil-DNA_glycosylase-like"/>
</dbReference>
<dbReference type="PANTHER" id="PTHR11264:SF8">
    <property type="entry name" value="URACIL-DNA GLYCOSYLASE-LIKE DOMAIN-CONTAINING PROTEIN"/>
    <property type="match status" value="1"/>
</dbReference>
<comment type="similarity">
    <text evidence="3">Belongs to the uracil-DNA glycosylase (UDG) superfamily. UNG family.</text>
</comment>
<dbReference type="CDD" id="cd10027">
    <property type="entry name" value="UDG-F1-like"/>
    <property type="match status" value="1"/>
</dbReference>
<evidence type="ECO:0000313" key="11">
    <source>
        <dbReference type="Proteomes" id="UP000092931"/>
    </source>
</evidence>
<keyword evidence="7" id="KW-0234">DNA repair</keyword>
<evidence type="ECO:0000256" key="5">
    <source>
        <dbReference type="ARBA" id="ARBA00022763"/>
    </source>
</evidence>
<gene>
    <name evidence="10" type="ORF">CSTERLE_10330</name>
</gene>
<dbReference type="Pfam" id="PF03167">
    <property type="entry name" value="UDG"/>
    <property type="match status" value="1"/>
</dbReference>
<evidence type="ECO:0000256" key="1">
    <source>
        <dbReference type="ARBA" id="ARBA00001400"/>
    </source>
</evidence>
<reference evidence="10 11" key="1">
    <citation type="submission" date="2016-02" db="EMBL/GenBank/DDBJ databases">
        <title>Comparison of Clostridium stercorarium subspecies using comparative genomics and transcriptomics.</title>
        <authorList>
            <person name="Schellenberg J."/>
            <person name="Thallinger G."/>
            <person name="Levin D.B."/>
            <person name="Zhang X."/>
            <person name="Alvare G."/>
            <person name="Fristensky B."/>
            <person name="Sparling R."/>
        </authorList>
    </citation>
    <scope>NUCLEOTIDE SEQUENCE [LARGE SCALE GENOMIC DNA]</scope>
    <source>
        <strain evidence="10 11">DSM 9219</strain>
    </source>
</reference>
<dbReference type="EMBL" id="CP014673">
    <property type="protein sequence ID" value="ANX01937.1"/>
    <property type="molecule type" value="Genomic_DNA"/>
</dbReference>
<comment type="function">
    <text evidence="2">Excises uracil residues from the DNA which can arise as a result of misincorporation of dUMP residues by DNA polymerase or due to deamination of cytosine.</text>
</comment>
<feature type="domain" description="Uracil-DNA glycosylase-like" evidence="9">
    <location>
        <begin position="54"/>
        <end position="219"/>
    </location>
</feature>
<proteinExistence type="inferred from homology"/>
<dbReference type="GO" id="GO:0097510">
    <property type="term" value="P:base-excision repair, AP site formation via deaminated base removal"/>
    <property type="evidence" value="ECO:0007669"/>
    <property type="project" value="TreeGrafter"/>
</dbReference>
<dbReference type="Gene3D" id="3.40.470.10">
    <property type="entry name" value="Uracil-DNA glycosylase-like domain"/>
    <property type="match status" value="1"/>
</dbReference>
<evidence type="ECO:0000256" key="6">
    <source>
        <dbReference type="ARBA" id="ARBA00022801"/>
    </source>
</evidence>
<dbReference type="Proteomes" id="UP000092931">
    <property type="component" value="Chromosome"/>
</dbReference>
<dbReference type="GO" id="GO:0004844">
    <property type="term" value="F:uracil DNA N-glycosylase activity"/>
    <property type="evidence" value="ECO:0007669"/>
    <property type="project" value="UniProtKB-EC"/>
</dbReference>
<feature type="active site" description="Proton acceptor" evidence="8">
    <location>
        <position position="63"/>
    </location>
</feature>
<keyword evidence="5" id="KW-0227">DNA damage</keyword>